<dbReference type="Proteomes" id="UP000799302">
    <property type="component" value="Unassembled WGS sequence"/>
</dbReference>
<evidence type="ECO:0000313" key="3">
    <source>
        <dbReference type="EMBL" id="KAF2665901.1"/>
    </source>
</evidence>
<evidence type="ECO:0008006" key="5">
    <source>
        <dbReference type="Google" id="ProtNLM"/>
    </source>
</evidence>
<dbReference type="EMBL" id="MU004239">
    <property type="protein sequence ID" value="KAF2665901.1"/>
    <property type="molecule type" value="Genomic_DNA"/>
</dbReference>
<evidence type="ECO:0000256" key="1">
    <source>
        <dbReference type="ARBA" id="ARBA00093458"/>
    </source>
</evidence>
<reference evidence="3" key="1">
    <citation type="journal article" date="2020" name="Stud. Mycol.">
        <title>101 Dothideomycetes genomes: a test case for predicting lifestyles and emergence of pathogens.</title>
        <authorList>
            <person name="Haridas S."/>
            <person name="Albert R."/>
            <person name="Binder M."/>
            <person name="Bloem J."/>
            <person name="Labutti K."/>
            <person name="Salamov A."/>
            <person name="Andreopoulos B."/>
            <person name="Baker S."/>
            <person name="Barry K."/>
            <person name="Bills G."/>
            <person name="Bluhm B."/>
            <person name="Cannon C."/>
            <person name="Castanera R."/>
            <person name="Culley D."/>
            <person name="Daum C."/>
            <person name="Ezra D."/>
            <person name="Gonzalez J."/>
            <person name="Henrissat B."/>
            <person name="Kuo A."/>
            <person name="Liang C."/>
            <person name="Lipzen A."/>
            <person name="Lutzoni F."/>
            <person name="Magnuson J."/>
            <person name="Mondo S."/>
            <person name="Nolan M."/>
            <person name="Ohm R."/>
            <person name="Pangilinan J."/>
            <person name="Park H.-J."/>
            <person name="Ramirez L."/>
            <person name="Alfaro M."/>
            <person name="Sun H."/>
            <person name="Tritt A."/>
            <person name="Yoshinaga Y."/>
            <person name="Zwiers L.-H."/>
            <person name="Turgeon B."/>
            <person name="Goodwin S."/>
            <person name="Spatafora J."/>
            <person name="Crous P."/>
            <person name="Grigoriev I."/>
        </authorList>
    </citation>
    <scope>NUCLEOTIDE SEQUENCE</scope>
    <source>
        <strain evidence="3">CBS 115976</strain>
    </source>
</reference>
<keyword evidence="4" id="KW-1185">Reference proteome</keyword>
<protein>
    <recommendedName>
        <fullName evidence="5">Serine-threonine protein kinase 19</fullName>
    </recommendedName>
</protein>
<evidence type="ECO:0000313" key="4">
    <source>
        <dbReference type="Proteomes" id="UP000799302"/>
    </source>
</evidence>
<dbReference type="AlphaFoldDB" id="A0A6A6U2R5"/>
<sequence length="391" mass="42329">MSFQPKGTISKITKSRSRKTPSPFAASKRNKSTSGSQRTTTGRHKEISAVDELPAELGLEKISVLRTKLAPGLVSDSVEAILKYAPTHMFSDVPQRAAGMNSTKISTVLNFRLTLPRIVSTAYVHALRGSPTSTEREIASLIARGIVRKITIPGRGLGASALGDGLVLVEDWIALVQSYDNLDPNLKEKYIKHLRDETEHPLLPNEIKTLAQNGFVTAKSMMPTNSETFLRVGPSSLGSLNYVGTAGTRHAAGSDGAVAKSSVQYAVGGTRAANRLQPSSSSLLFPHTVSLPNVGPYLKLISESRDHLLTFLLKLPYKSMPLSRLKEYWDGGVVANDSLSVPERRGVLPGRTKKWRDFNGLKFEYVLAECIGSGLVECFRTGSIGTGVRAL</sequence>
<dbReference type="GO" id="GO:0046579">
    <property type="term" value="P:positive regulation of Ras protein signal transduction"/>
    <property type="evidence" value="ECO:0007669"/>
    <property type="project" value="TreeGrafter"/>
</dbReference>
<gene>
    <name evidence="3" type="ORF">BT63DRAFT_43469</name>
</gene>
<comment type="similarity">
    <text evidence="1">Belongs to the STK19 family.</text>
</comment>
<name>A0A6A6U2R5_9PEZI</name>
<dbReference type="PANTHER" id="PTHR15243">
    <property type="entry name" value="SERINE/THREONINE-PROTEIN KINASE 19"/>
    <property type="match status" value="1"/>
</dbReference>
<organism evidence="3 4">
    <name type="scientific">Microthyrium microscopicum</name>
    <dbReference type="NCBI Taxonomy" id="703497"/>
    <lineage>
        <taxon>Eukaryota</taxon>
        <taxon>Fungi</taxon>
        <taxon>Dikarya</taxon>
        <taxon>Ascomycota</taxon>
        <taxon>Pezizomycotina</taxon>
        <taxon>Dothideomycetes</taxon>
        <taxon>Dothideomycetes incertae sedis</taxon>
        <taxon>Microthyriales</taxon>
        <taxon>Microthyriaceae</taxon>
        <taxon>Microthyrium</taxon>
    </lineage>
</organism>
<proteinExistence type="inferred from homology"/>
<accession>A0A6A6U2R5</accession>
<dbReference type="PANTHER" id="PTHR15243:SF0">
    <property type="entry name" value="SERINE_THREONINE-PROTEIN KINASE 19"/>
    <property type="match status" value="1"/>
</dbReference>
<feature type="region of interest" description="Disordered" evidence="2">
    <location>
        <begin position="1"/>
        <end position="45"/>
    </location>
</feature>
<feature type="compositionally biased region" description="Polar residues" evidence="2">
    <location>
        <begin position="1"/>
        <end position="12"/>
    </location>
</feature>
<evidence type="ECO:0000256" key="2">
    <source>
        <dbReference type="SAM" id="MobiDB-lite"/>
    </source>
</evidence>
<dbReference type="Pfam" id="PF10494">
    <property type="entry name" value="Stk19"/>
    <property type="match status" value="1"/>
</dbReference>
<dbReference type="InterPro" id="IPR018865">
    <property type="entry name" value="STK19-like"/>
</dbReference>
<dbReference type="OrthoDB" id="3980126at2759"/>